<evidence type="ECO:0000313" key="4">
    <source>
        <dbReference type="Proteomes" id="UP000319731"/>
    </source>
</evidence>
<dbReference type="GO" id="GO:0005634">
    <property type="term" value="C:nucleus"/>
    <property type="evidence" value="ECO:0007669"/>
    <property type="project" value="TreeGrafter"/>
</dbReference>
<dbReference type="PANTHER" id="PTHR23322">
    <property type="entry name" value="FAS-ASSOCIATED PROTEIN"/>
    <property type="match status" value="1"/>
</dbReference>
<reference evidence="3 4" key="1">
    <citation type="journal article" date="2019" name="Sci. Rep.">
        <title>Comparative genomics of chytrid fungi reveal insights into the obligate biotrophic and pathogenic lifestyle of Synchytrium endobioticum.</title>
        <authorList>
            <person name="van de Vossenberg B.T.L.H."/>
            <person name="Warris S."/>
            <person name="Nguyen H.D.T."/>
            <person name="van Gent-Pelzer M.P.E."/>
            <person name="Joly D.L."/>
            <person name="van de Geest H.C."/>
            <person name="Bonants P.J.M."/>
            <person name="Smith D.S."/>
            <person name="Levesque C.A."/>
            <person name="van der Lee T.A.J."/>
        </authorList>
    </citation>
    <scope>NUCLEOTIDE SEQUENCE [LARGE SCALE GENOMIC DNA]</scope>
    <source>
        <strain evidence="3 4">JEL517</strain>
    </source>
</reference>
<dbReference type="STRING" id="1806994.A0A507C8B8"/>
<dbReference type="SUPFAM" id="SSF52833">
    <property type="entry name" value="Thioredoxin-like"/>
    <property type="match status" value="1"/>
</dbReference>
<feature type="region of interest" description="Disordered" evidence="1">
    <location>
        <begin position="351"/>
        <end position="430"/>
    </location>
</feature>
<gene>
    <name evidence="3" type="ORF">SmJEL517_g03477</name>
</gene>
<evidence type="ECO:0000256" key="1">
    <source>
        <dbReference type="SAM" id="MobiDB-lite"/>
    </source>
</evidence>
<dbReference type="Proteomes" id="UP000319731">
    <property type="component" value="Unassembled WGS sequence"/>
</dbReference>
<dbReference type="GeneID" id="42004702"/>
<dbReference type="InterPro" id="IPR029071">
    <property type="entry name" value="Ubiquitin-like_domsf"/>
</dbReference>
<dbReference type="PROSITE" id="PS50033">
    <property type="entry name" value="UBX"/>
    <property type="match status" value="1"/>
</dbReference>
<feature type="compositionally biased region" description="Low complexity" evidence="1">
    <location>
        <begin position="75"/>
        <end position="85"/>
    </location>
</feature>
<dbReference type="CDD" id="cd14348">
    <property type="entry name" value="UBA_p47"/>
    <property type="match status" value="1"/>
</dbReference>
<dbReference type="Gene3D" id="3.40.30.10">
    <property type="entry name" value="Glutaredoxin"/>
    <property type="match status" value="1"/>
</dbReference>
<comment type="caution">
    <text evidence="3">The sequence shown here is derived from an EMBL/GenBank/DDBJ whole genome shotgun (WGS) entry which is preliminary data.</text>
</comment>
<dbReference type="GO" id="GO:0043161">
    <property type="term" value="P:proteasome-mediated ubiquitin-dependent protein catabolic process"/>
    <property type="evidence" value="ECO:0007669"/>
    <property type="project" value="TreeGrafter"/>
</dbReference>
<sequence length="505" mass="56061">MADDEDMNFHDASEHLEEEDHAMASTNDDAMMTFMSATDASPEQARNYLMYADNNIETAVSLFFETGGDLSPGNPTASTSTPTPALGVSGTSIPIPRDVPVQRNQEIGDEFRQHLSQQGGDGYRAPIAPTRQVLNEVEYDEEFEAMRHRARQQLRTVLPGALPGGSSHQFVEPFRDFEREGVLGRGGGSANDGAPRLSDLYAPPHDMMYRSGLKSAREKATNEKKWIMITVQDGGEFLSVVQNKDLWKDESVKEIVKSNFIFILHMANTQPGQEHKSYYPFDKYPYIAIIDPLTGERVKQWSKKLTPEEFIMDIMDFLDSGPVVATKPKKKKKEISELSEEEQLEAAIRASMGQSAMDESEDADEEGSDASSPPQPTNGKETSVLTTAVKKEDVKAEGPAKVKSEGTSDDGGASLYNSIKPRVREEPTTGDITRIQIRGPDGRPVVRKFVKTDLVRYIFEFVKASVPGGDRPFELFNVRVPLSKHMDSTLQETNCIACSLTMDYQ</sequence>
<feature type="compositionally biased region" description="Basic and acidic residues" evidence="1">
    <location>
        <begin position="389"/>
        <end position="406"/>
    </location>
</feature>
<dbReference type="GO" id="GO:0043130">
    <property type="term" value="F:ubiquitin binding"/>
    <property type="evidence" value="ECO:0007669"/>
    <property type="project" value="TreeGrafter"/>
</dbReference>
<dbReference type="EMBL" id="QEAO01000018">
    <property type="protein sequence ID" value="TPX33745.1"/>
    <property type="molecule type" value="Genomic_DNA"/>
</dbReference>
<organism evidence="3 4">
    <name type="scientific">Synchytrium microbalum</name>
    <dbReference type="NCBI Taxonomy" id="1806994"/>
    <lineage>
        <taxon>Eukaryota</taxon>
        <taxon>Fungi</taxon>
        <taxon>Fungi incertae sedis</taxon>
        <taxon>Chytridiomycota</taxon>
        <taxon>Chytridiomycota incertae sedis</taxon>
        <taxon>Chytridiomycetes</taxon>
        <taxon>Synchytriales</taxon>
        <taxon>Synchytriaceae</taxon>
        <taxon>Synchytrium</taxon>
    </lineage>
</organism>
<keyword evidence="4" id="KW-1185">Reference proteome</keyword>
<dbReference type="PROSITE" id="PS50330">
    <property type="entry name" value="UIM"/>
    <property type="match status" value="1"/>
</dbReference>
<dbReference type="Pfam" id="PF00789">
    <property type="entry name" value="UBX"/>
    <property type="match status" value="1"/>
</dbReference>
<name>A0A507C8B8_9FUNG</name>
<dbReference type="InterPro" id="IPR003903">
    <property type="entry name" value="UIM_dom"/>
</dbReference>
<dbReference type="SUPFAM" id="SSF54236">
    <property type="entry name" value="Ubiquitin-like"/>
    <property type="match status" value="1"/>
</dbReference>
<dbReference type="InterPro" id="IPR009060">
    <property type="entry name" value="UBA-like_sf"/>
</dbReference>
<feature type="compositionally biased region" description="Polar residues" evidence="1">
    <location>
        <begin position="377"/>
        <end position="386"/>
    </location>
</feature>
<dbReference type="PANTHER" id="PTHR23322:SF6">
    <property type="entry name" value="UBX DOMAIN-CONTAINING PROTEIN 7"/>
    <property type="match status" value="1"/>
</dbReference>
<evidence type="ECO:0000259" key="2">
    <source>
        <dbReference type="PROSITE" id="PS50033"/>
    </source>
</evidence>
<accession>A0A507C8B8</accession>
<protein>
    <recommendedName>
        <fullName evidence="2">UBX domain-containing protein</fullName>
    </recommendedName>
</protein>
<feature type="compositionally biased region" description="Acidic residues" evidence="1">
    <location>
        <begin position="358"/>
        <end position="368"/>
    </location>
</feature>
<dbReference type="InterPro" id="IPR050730">
    <property type="entry name" value="UBX_domain-protein"/>
</dbReference>
<dbReference type="CDD" id="cd01767">
    <property type="entry name" value="UBX"/>
    <property type="match status" value="1"/>
</dbReference>
<dbReference type="AlphaFoldDB" id="A0A507C8B8"/>
<dbReference type="Gene3D" id="1.10.8.10">
    <property type="entry name" value="DNA helicase RuvA subunit, C-terminal domain"/>
    <property type="match status" value="1"/>
</dbReference>
<dbReference type="InterPro" id="IPR036249">
    <property type="entry name" value="Thioredoxin-like_sf"/>
</dbReference>
<dbReference type="RefSeq" id="XP_031024662.1">
    <property type="nucleotide sequence ID" value="XM_031169405.1"/>
</dbReference>
<evidence type="ECO:0000313" key="3">
    <source>
        <dbReference type="EMBL" id="TPX33745.1"/>
    </source>
</evidence>
<dbReference type="CDD" id="cd02958">
    <property type="entry name" value="UAS"/>
    <property type="match status" value="1"/>
</dbReference>
<dbReference type="Pfam" id="PF13899">
    <property type="entry name" value="Thioredoxin_7"/>
    <property type="match status" value="1"/>
</dbReference>
<feature type="domain" description="UBX" evidence="2">
    <location>
        <begin position="428"/>
        <end position="481"/>
    </location>
</feature>
<dbReference type="Gene3D" id="3.10.20.90">
    <property type="entry name" value="Phosphatidylinositol 3-kinase Catalytic Subunit, Chain A, domain 1"/>
    <property type="match status" value="1"/>
</dbReference>
<dbReference type="OrthoDB" id="270602at2759"/>
<feature type="region of interest" description="Disordered" evidence="1">
    <location>
        <begin position="71"/>
        <end position="97"/>
    </location>
</feature>
<dbReference type="InterPro" id="IPR006577">
    <property type="entry name" value="UAS"/>
</dbReference>
<dbReference type="SMART" id="SM00594">
    <property type="entry name" value="UAS"/>
    <property type="match status" value="1"/>
</dbReference>
<dbReference type="Pfam" id="PF14555">
    <property type="entry name" value="UBA_4"/>
    <property type="match status" value="1"/>
</dbReference>
<dbReference type="SUPFAM" id="SSF46934">
    <property type="entry name" value="UBA-like"/>
    <property type="match status" value="1"/>
</dbReference>
<dbReference type="InterPro" id="IPR001012">
    <property type="entry name" value="UBX_dom"/>
</dbReference>
<proteinExistence type="predicted"/>